<name>A0A444YVL5_ARAHY</name>
<dbReference type="PANTHER" id="PTHR43539:SF77">
    <property type="entry name" value="DISULFIDE OXIDOREDUCTASE_MONOOXYGENASE_OXIDOREDUCTASE"/>
    <property type="match status" value="1"/>
</dbReference>
<dbReference type="InterPro" id="IPR050982">
    <property type="entry name" value="Auxin_biosynth/cation_transpt"/>
</dbReference>
<keyword evidence="6" id="KW-0521">NADP</keyword>
<comment type="similarity">
    <text evidence="3 10">Belongs to the FMO family.</text>
</comment>
<evidence type="ECO:0000256" key="4">
    <source>
        <dbReference type="ARBA" id="ARBA00022630"/>
    </source>
</evidence>
<keyword evidence="12" id="KW-1185">Reference proteome</keyword>
<dbReference type="InterPro" id="IPR036188">
    <property type="entry name" value="FAD/NAD-bd_sf"/>
</dbReference>
<dbReference type="PANTHER" id="PTHR43539">
    <property type="entry name" value="FLAVIN-BINDING MONOOXYGENASE-LIKE PROTEIN (AFU_ORTHOLOGUE AFUA_4G09220)"/>
    <property type="match status" value="1"/>
</dbReference>
<evidence type="ECO:0000313" key="12">
    <source>
        <dbReference type="Proteomes" id="UP000289738"/>
    </source>
</evidence>
<proteinExistence type="inferred from homology"/>
<dbReference type="GO" id="GO:0050661">
    <property type="term" value="F:NADP binding"/>
    <property type="evidence" value="ECO:0007669"/>
    <property type="project" value="InterPro"/>
</dbReference>
<evidence type="ECO:0000256" key="6">
    <source>
        <dbReference type="ARBA" id="ARBA00022857"/>
    </source>
</evidence>
<evidence type="ECO:0000256" key="8">
    <source>
        <dbReference type="ARBA" id="ARBA00023070"/>
    </source>
</evidence>
<dbReference type="Gene3D" id="3.50.50.60">
    <property type="entry name" value="FAD/NAD(P)-binding domain"/>
    <property type="match status" value="1"/>
</dbReference>
<dbReference type="PRINTS" id="PR00411">
    <property type="entry name" value="PNDRDTASEI"/>
</dbReference>
<dbReference type="STRING" id="3818.A0A444YVL5"/>
<comment type="catalytic activity">
    <reaction evidence="9">
        <text>indole-3-pyruvate + NADPH + O2 + H(+) = (indol-3-yl)acetate + CO2 + NADP(+) + H2O</text>
        <dbReference type="Rhea" id="RHEA:34331"/>
        <dbReference type="ChEBI" id="CHEBI:15377"/>
        <dbReference type="ChEBI" id="CHEBI:15378"/>
        <dbReference type="ChEBI" id="CHEBI:15379"/>
        <dbReference type="ChEBI" id="CHEBI:16526"/>
        <dbReference type="ChEBI" id="CHEBI:17640"/>
        <dbReference type="ChEBI" id="CHEBI:30854"/>
        <dbReference type="ChEBI" id="CHEBI:57783"/>
        <dbReference type="ChEBI" id="CHEBI:58349"/>
        <dbReference type="EC" id="1.14.13.168"/>
    </reaction>
</comment>
<accession>A0A444YVL5</accession>
<evidence type="ECO:0000313" key="11">
    <source>
        <dbReference type="EMBL" id="RYR05970.1"/>
    </source>
</evidence>
<dbReference type="Proteomes" id="UP000289738">
    <property type="component" value="Chromosome B06"/>
</dbReference>
<keyword evidence="4 10" id="KW-0285">Flavoprotein</keyword>
<dbReference type="SUPFAM" id="SSF51905">
    <property type="entry name" value="FAD/NAD(P)-binding domain"/>
    <property type="match status" value="1"/>
</dbReference>
<keyword evidence="10" id="KW-0503">Monooxygenase</keyword>
<dbReference type="EC" id="1.-.-.-" evidence="10"/>
<dbReference type="Pfam" id="PF00743">
    <property type="entry name" value="FMO-like"/>
    <property type="match status" value="1"/>
</dbReference>
<comment type="cofactor">
    <cofactor evidence="1 10">
        <name>FAD</name>
        <dbReference type="ChEBI" id="CHEBI:57692"/>
    </cofactor>
</comment>
<dbReference type="GO" id="GO:0050660">
    <property type="term" value="F:flavin adenine dinucleotide binding"/>
    <property type="evidence" value="ECO:0007669"/>
    <property type="project" value="InterPro"/>
</dbReference>
<dbReference type="InterPro" id="IPR000960">
    <property type="entry name" value="Flavin_mOase"/>
</dbReference>
<reference evidence="11 12" key="1">
    <citation type="submission" date="2019-01" db="EMBL/GenBank/DDBJ databases">
        <title>Sequencing of cultivated peanut Arachis hypogaea provides insights into genome evolution and oil improvement.</title>
        <authorList>
            <person name="Chen X."/>
        </authorList>
    </citation>
    <scope>NUCLEOTIDE SEQUENCE [LARGE SCALE GENOMIC DNA]</scope>
    <source>
        <strain evidence="12">cv. Fuhuasheng</strain>
        <tissue evidence="11">Leaves</tissue>
    </source>
</reference>
<sequence length="386" mass="43389">MEQTTVVIVGGGPSGLAISACLKQNSISHIVLEKEDCNVSLWRKHAYDRVNLHLAKEFCELPLMSYPPSCPTFLSKSYFLEYVDRYVERFEISPRYCRTVESAMYDEGEKMWKLEAKARVKEGDMERVVDEVYRAKYVVIATGENSEGYIPNVVGLDTFGGQILHSKHYKNGSIFAFKEVLVVGCGNSGMEIAYDLQISGAKTSVLIRNPVHVVSKELIHQGMRMLKYLPVNIVDSVITFLANIKFGDLSQFGIRRPNKGPFYLKEAAGRSPILDVGTIAKIKDGAIKVIPSHIMRIENNKVIFGNNTEKEFDAIVFATGYKSVANKWLKDNYKYVLNEDGMPKNAFPKHWKGEHGLYCAGLARRGLFGVKFDAEAIADDINRNLH</sequence>
<dbReference type="EMBL" id="SDMP01000016">
    <property type="protein sequence ID" value="RYR05970.1"/>
    <property type="molecule type" value="Genomic_DNA"/>
</dbReference>
<dbReference type="PRINTS" id="PR00368">
    <property type="entry name" value="FADPNR"/>
</dbReference>
<evidence type="ECO:0000256" key="3">
    <source>
        <dbReference type="ARBA" id="ARBA00009183"/>
    </source>
</evidence>
<dbReference type="PIRSF" id="PIRSF000332">
    <property type="entry name" value="FMO"/>
    <property type="match status" value="1"/>
</dbReference>
<comment type="caution">
    <text evidence="11">The sequence shown here is derived from an EMBL/GenBank/DDBJ whole genome shotgun (WGS) entry which is preliminary data.</text>
</comment>
<dbReference type="GO" id="GO:0004499">
    <property type="term" value="F:N,N-dimethylaniline monooxygenase activity"/>
    <property type="evidence" value="ECO:0007669"/>
    <property type="project" value="InterPro"/>
</dbReference>
<evidence type="ECO:0000256" key="5">
    <source>
        <dbReference type="ARBA" id="ARBA00022827"/>
    </source>
</evidence>
<evidence type="ECO:0000256" key="2">
    <source>
        <dbReference type="ARBA" id="ARBA00004814"/>
    </source>
</evidence>
<keyword evidence="8" id="KW-0073">Auxin biosynthesis</keyword>
<organism evidence="11 12">
    <name type="scientific">Arachis hypogaea</name>
    <name type="common">Peanut</name>
    <dbReference type="NCBI Taxonomy" id="3818"/>
    <lineage>
        <taxon>Eukaryota</taxon>
        <taxon>Viridiplantae</taxon>
        <taxon>Streptophyta</taxon>
        <taxon>Embryophyta</taxon>
        <taxon>Tracheophyta</taxon>
        <taxon>Spermatophyta</taxon>
        <taxon>Magnoliopsida</taxon>
        <taxon>eudicotyledons</taxon>
        <taxon>Gunneridae</taxon>
        <taxon>Pentapetalae</taxon>
        <taxon>rosids</taxon>
        <taxon>fabids</taxon>
        <taxon>Fabales</taxon>
        <taxon>Fabaceae</taxon>
        <taxon>Papilionoideae</taxon>
        <taxon>50 kb inversion clade</taxon>
        <taxon>dalbergioids sensu lato</taxon>
        <taxon>Dalbergieae</taxon>
        <taxon>Pterocarpus clade</taxon>
        <taxon>Arachis</taxon>
    </lineage>
</organism>
<dbReference type="InterPro" id="IPR020946">
    <property type="entry name" value="Flavin_mOase-like"/>
</dbReference>
<keyword evidence="7 10" id="KW-0560">Oxidoreductase</keyword>
<protein>
    <recommendedName>
        <fullName evidence="10">Flavin-containing monooxygenase</fullName>
        <ecNumber evidence="10">1.-.-.-</ecNumber>
    </recommendedName>
</protein>
<comment type="pathway">
    <text evidence="2">Plant hormone metabolism; auxin biosynthesis.</text>
</comment>
<evidence type="ECO:0000256" key="10">
    <source>
        <dbReference type="RuleBase" id="RU361177"/>
    </source>
</evidence>
<evidence type="ECO:0000256" key="9">
    <source>
        <dbReference type="ARBA" id="ARBA00047707"/>
    </source>
</evidence>
<dbReference type="GO" id="GO:0009851">
    <property type="term" value="P:auxin biosynthetic process"/>
    <property type="evidence" value="ECO:0007669"/>
    <property type="project" value="UniProtKB-KW"/>
</dbReference>
<dbReference type="GO" id="GO:0103075">
    <property type="term" value="F:indole-3-pyruvate monooxygenase activity"/>
    <property type="evidence" value="ECO:0007669"/>
    <property type="project" value="UniProtKB-EC"/>
</dbReference>
<keyword evidence="5 10" id="KW-0274">FAD</keyword>
<gene>
    <name evidence="11" type="ORF">Ahy_B06g085782</name>
</gene>
<evidence type="ECO:0000256" key="7">
    <source>
        <dbReference type="ARBA" id="ARBA00023002"/>
    </source>
</evidence>
<evidence type="ECO:0000256" key="1">
    <source>
        <dbReference type="ARBA" id="ARBA00001974"/>
    </source>
</evidence>
<dbReference type="AlphaFoldDB" id="A0A444YVL5"/>